<dbReference type="AlphaFoldDB" id="A0A317SVX5"/>
<keyword evidence="11" id="KW-1185">Reference proteome</keyword>
<evidence type="ECO:0000256" key="6">
    <source>
        <dbReference type="SAM" id="MobiDB-lite"/>
    </source>
</evidence>
<feature type="compositionally biased region" description="Polar residues" evidence="6">
    <location>
        <begin position="1024"/>
        <end position="1033"/>
    </location>
</feature>
<dbReference type="Pfam" id="PF03124">
    <property type="entry name" value="EXS"/>
    <property type="match status" value="1"/>
</dbReference>
<evidence type="ECO:0000313" key="10">
    <source>
        <dbReference type="EMBL" id="PWW78549.1"/>
    </source>
</evidence>
<accession>A0A317SVX5</accession>
<dbReference type="CDD" id="cd14475">
    <property type="entry name" value="SPX_SYG1_like"/>
    <property type="match status" value="1"/>
</dbReference>
<dbReference type="GO" id="GO:0016036">
    <property type="term" value="P:cellular response to phosphate starvation"/>
    <property type="evidence" value="ECO:0007669"/>
    <property type="project" value="TreeGrafter"/>
</dbReference>
<evidence type="ECO:0000259" key="8">
    <source>
        <dbReference type="PROSITE" id="PS51380"/>
    </source>
</evidence>
<reference evidence="10 11" key="1">
    <citation type="submission" date="2018-03" db="EMBL/GenBank/DDBJ databases">
        <title>Genomes of Pezizomycetes fungi and the evolution of truffles.</title>
        <authorList>
            <person name="Murat C."/>
            <person name="Payen T."/>
            <person name="Noel B."/>
            <person name="Kuo A."/>
            <person name="Martin F.M."/>
        </authorList>
    </citation>
    <scope>NUCLEOTIDE SEQUENCE [LARGE SCALE GENOMIC DNA]</scope>
    <source>
        <strain evidence="10">091103-1</strain>
    </source>
</reference>
<comment type="similarity">
    <text evidence="2">Belongs to the SYG1 (TC 2.A.94) family.</text>
</comment>
<evidence type="ECO:0000256" key="2">
    <source>
        <dbReference type="ARBA" id="ARBA00009665"/>
    </source>
</evidence>
<gene>
    <name evidence="10" type="ORF">C7212DRAFT_342188</name>
</gene>
<feature type="transmembrane region" description="Helical" evidence="7">
    <location>
        <begin position="849"/>
        <end position="866"/>
    </location>
</feature>
<keyword evidence="5 7" id="KW-0472">Membrane</keyword>
<comment type="caution">
    <text evidence="10">The sequence shown here is derived from an EMBL/GenBank/DDBJ whole genome shotgun (WGS) entry which is preliminary data.</text>
</comment>
<feature type="transmembrane region" description="Helical" evidence="7">
    <location>
        <begin position="596"/>
        <end position="619"/>
    </location>
</feature>
<dbReference type="GO" id="GO:0005886">
    <property type="term" value="C:plasma membrane"/>
    <property type="evidence" value="ECO:0007669"/>
    <property type="project" value="TreeGrafter"/>
</dbReference>
<sequence length="1033" mass="118076">MKFAKSLEELMVPEWSSQYIQYKVGKKKVKAITADINHLSSRAPARTGFSRTRERATAYAKDHLHHRWRSSVGQEAPKTPRPASAPHSAASSGIRPPLPHTPRPVTADRRSIPPDDTDSGNTPSRPLRNSMKDDGGLSNSPGSWINTHGALGVRVLTMPAPRSADSYSYTHSDRYTDDLPSVPPDLMLPDPIQPLQPLIELGPEANIPNNPNPPVQPSRPESIELADDPPPPLGSLFSRDPTGGHPLSTITARAFRPLSTSFLRRSVMTSPRPFVNRLSSFFAAPWQTTDSSAIDITEAQLVASAEFQKWLLIELNKIENFYKRREAEAIIRFDEMKEQLGILRLRWLKAHSQTYGDPSGLEFIEERLEDNAVDKQGSAWSSTGTENSSKRIPDLSAHRRIGWKNSLVAMTGLKPPQCSSQEVMGSTIAQRMDACRDYERREPINDPTHRQAKSRLKRAFIEYYRRLELLKSYVCVNKDAFCKITKKFDKASGLRTSPRFFNERINKSYFGGSENKLDDLINETEILFARFFMKSNRKEAALRLRTRENKSVYHASFLRSGFYLGSSLVIGAYGLWQAIHQLNSTSPGVRQKTSYLLQIPSLFITIFAICFWFSVYDFWPDELDMIHFPLIYISLAAAVLFNPIKRFYFRSRKFFLLTIARVLISGFKRVEFKDFWVADMLCSQTYALGNISLFFCLYINRWQNPDNCSSSQSRLMGFFTALPATWRFFQCLRRYRDSGQVFPQLANCGKYACTVLHYVMLSLWRMDHNNTGLRAGFIAIASINSFYTIFWDIVMDWSLLNPYASWPFVRDAVGFKNSWVYYFAMMADPILRFSWVFYVIYANGIPHQALFNFILAALEVIRRFIWCFFRMENEHVGKYTPLSQPLLLWLKLTICFSSVGANRAYRDPRLPYRFPAPEQICLPCPTPEGTATPLLITTSVPTVDVERSAVRRRHRSRRRSGTKTSPAMQALERLGRTMTNAHKKDYERKRSTAESEDEDEDLGVSSDEDDGEDYYERTAGTEGYSPSKTTDLH</sequence>
<feature type="domain" description="SPX" evidence="9">
    <location>
        <begin position="1"/>
        <end position="502"/>
    </location>
</feature>
<evidence type="ECO:0000313" key="11">
    <source>
        <dbReference type="Proteomes" id="UP000246991"/>
    </source>
</evidence>
<dbReference type="GO" id="GO:0006817">
    <property type="term" value="P:phosphate ion transport"/>
    <property type="evidence" value="ECO:0007669"/>
    <property type="project" value="TreeGrafter"/>
</dbReference>
<dbReference type="PROSITE" id="PS51380">
    <property type="entry name" value="EXS"/>
    <property type="match status" value="1"/>
</dbReference>
<feature type="transmembrane region" description="Helical" evidence="7">
    <location>
        <begin position="625"/>
        <end position="642"/>
    </location>
</feature>
<proteinExistence type="inferred from homology"/>
<feature type="region of interest" description="Disordered" evidence="6">
    <location>
        <begin position="946"/>
        <end position="1033"/>
    </location>
</feature>
<comment type="subcellular location">
    <subcellularLocation>
        <location evidence="1">Membrane</location>
        <topology evidence="1">Multi-pass membrane protein</topology>
    </subcellularLocation>
</comment>
<feature type="compositionally biased region" description="Basic and acidic residues" evidence="6">
    <location>
        <begin position="982"/>
        <end position="993"/>
    </location>
</feature>
<keyword evidence="4 7" id="KW-1133">Transmembrane helix</keyword>
<feature type="transmembrane region" description="Helical" evidence="7">
    <location>
        <begin position="819"/>
        <end position="842"/>
    </location>
</feature>
<evidence type="ECO:0000256" key="7">
    <source>
        <dbReference type="SAM" id="Phobius"/>
    </source>
</evidence>
<feature type="compositionally biased region" description="Basic residues" evidence="6">
    <location>
        <begin position="950"/>
        <end position="961"/>
    </location>
</feature>
<feature type="transmembrane region" description="Helical" evidence="7">
    <location>
        <begin position="557"/>
        <end position="576"/>
    </location>
</feature>
<keyword evidence="3 7" id="KW-0812">Transmembrane</keyword>
<organism evidence="10 11">
    <name type="scientific">Tuber magnatum</name>
    <name type="common">white Piedmont truffle</name>
    <dbReference type="NCBI Taxonomy" id="42249"/>
    <lineage>
        <taxon>Eukaryota</taxon>
        <taxon>Fungi</taxon>
        <taxon>Dikarya</taxon>
        <taxon>Ascomycota</taxon>
        <taxon>Pezizomycotina</taxon>
        <taxon>Pezizomycetes</taxon>
        <taxon>Pezizales</taxon>
        <taxon>Tuberaceae</taxon>
        <taxon>Tuber</taxon>
    </lineage>
</organism>
<feature type="transmembrane region" description="Helical" evidence="7">
    <location>
        <begin position="776"/>
        <end position="799"/>
    </location>
</feature>
<feature type="compositionally biased region" description="Acidic residues" evidence="6">
    <location>
        <begin position="994"/>
        <end position="1013"/>
    </location>
</feature>
<dbReference type="STRING" id="42249.A0A317SVX5"/>
<dbReference type="OrthoDB" id="9970435at2759"/>
<name>A0A317SVX5_9PEZI</name>
<dbReference type="GO" id="GO:0000822">
    <property type="term" value="F:inositol hexakisphosphate binding"/>
    <property type="evidence" value="ECO:0007669"/>
    <property type="project" value="TreeGrafter"/>
</dbReference>
<feature type="compositionally biased region" description="Low complexity" evidence="6">
    <location>
        <begin position="82"/>
        <end position="92"/>
    </location>
</feature>
<protein>
    <submittedName>
        <fullName evidence="10">EXS-domain-containing protein</fullName>
    </submittedName>
</protein>
<dbReference type="EMBL" id="PYWC01000014">
    <property type="protein sequence ID" value="PWW78549.1"/>
    <property type="molecule type" value="Genomic_DNA"/>
</dbReference>
<dbReference type="PROSITE" id="PS51382">
    <property type="entry name" value="SPX"/>
    <property type="match status" value="1"/>
</dbReference>
<feature type="region of interest" description="Disordered" evidence="6">
    <location>
        <begin position="201"/>
        <end position="228"/>
    </location>
</feature>
<evidence type="ECO:0000256" key="5">
    <source>
        <dbReference type="ARBA" id="ARBA00023136"/>
    </source>
</evidence>
<dbReference type="GO" id="GO:0005794">
    <property type="term" value="C:Golgi apparatus"/>
    <property type="evidence" value="ECO:0007669"/>
    <property type="project" value="TreeGrafter"/>
</dbReference>
<dbReference type="InterPro" id="IPR004342">
    <property type="entry name" value="EXS_C"/>
</dbReference>
<evidence type="ECO:0000259" key="9">
    <source>
        <dbReference type="PROSITE" id="PS51382"/>
    </source>
</evidence>
<dbReference type="InterPro" id="IPR004331">
    <property type="entry name" value="SPX_dom"/>
</dbReference>
<dbReference type="PANTHER" id="PTHR10783">
    <property type="entry name" value="XENOTROPIC AND POLYTROPIC RETROVIRUS RECEPTOR 1-RELATED"/>
    <property type="match status" value="1"/>
</dbReference>
<evidence type="ECO:0000256" key="1">
    <source>
        <dbReference type="ARBA" id="ARBA00004141"/>
    </source>
</evidence>
<feature type="region of interest" description="Disordered" evidence="6">
    <location>
        <begin position="61"/>
        <end position="143"/>
    </location>
</feature>
<evidence type="ECO:0000256" key="3">
    <source>
        <dbReference type="ARBA" id="ARBA00022692"/>
    </source>
</evidence>
<dbReference type="Pfam" id="PF03105">
    <property type="entry name" value="SPX"/>
    <property type="match status" value="1"/>
</dbReference>
<dbReference type="PANTHER" id="PTHR10783:SF103">
    <property type="entry name" value="SOLUTE CARRIER FAMILY 53 MEMBER 1"/>
    <property type="match status" value="1"/>
</dbReference>
<evidence type="ECO:0000256" key="4">
    <source>
        <dbReference type="ARBA" id="ARBA00022989"/>
    </source>
</evidence>
<feature type="domain" description="EXS" evidence="8">
    <location>
        <begin position="707"/>
        <end position="904"/>
    </location>
</feature>
<dbReference type="Proteomes" id="UP000246991">
    <property type="component" value="Unassembled WGS sequence"/>
</dbReference>